<dbReference type="EMBL" id="JACEEZ010004931">
    <property type="protein sequence ID" value="KAG0726021.1"/>
    <property type="molecule type" value="Genomic_DNA"/>
</dbReference>
<dbReference type="PANTHER" id="PTHR47595">
    <property type="entry name" value="HEAT SHOCK 70 KDA PROTEIN 14"/>
    <property type="match status" value="1"/>
</dbReference>
<accession>A0A8J4YN36</accession>
<keyword evidence="4" id="KW-1185">Reference proteome</keyword>
<dbReference type="AlphaFoldDB" id="A0A8J4YN36"/>
<feature type="domain" description="Myb/SANT-like DNA-binding" evidence="2">
    <location>
        <begin position="20"/>
        <end position="107"/>
    </location>
</feature>
<evidence type="ECO:0000259" key="2">
    <source>
        <dbReference type="Pfam" id="PF13837"/>
    </source>
</evidence>
<protein>
    <recommendedName>
        <fullName evidence="2">Myb/SANT-like DNA-binding domain-containing protein</fullName>
    </recommendedName>
</protein>
<proteinExistence type="predicted"/>
<evidence type="ECO:0000313" key="4">
    <source>
        <dbReference type="Proteomes" id="UP000770661"/>
    </source>
</evidence>
<feature type="region of interest" description="Disordered" evidence="1">
    <location>
        <begin position="369"/>
        <end position="407"/>
    </location>
</feature>
<comment type="caution">
    <text evidence="3">The sequence shown here is derived from an EMBL/GenBank/DDBJ whole genome shotgun (WGS) entry which is preliminary data.</text>
</comment>
<evidence type="ECO:0000256" key="1">
    <source>
        <dbReference type="SAM" id="MobiDB-lite"/>
    </source>
</evidence>
<gene>
    <name evidence="3" type="ORF">GWK47_037436</name>
</gene>
<dbReference type="Pfam" id="PF13837">
    <property type="entry name" value="Myb_DNA-bind_4"/>
    <property type="match status" value="1"/>
</dbReference>
<reference evidence="3" key="1">
    <citation type="submission" date="2020-07" db="EMBL/GenBank/DDBJ databases">
        <title>The High-quality genome of the commercially important snow crab, Chionoecetes opilio.</title>
        <authorList>
            <person name="Jeong J.-H."/>
            <person name="Ryu S."/>
        </authorList>
    </citation>
    <scope>NUCLEOTIDE SEQUENCE</scope>
    <source>
        <strain evidence="3">MADBK_172401_WGS</strain>
        <tissue evidence="3">Digestive gland</tissue>
    </source>
</reference>
<sequence length="526" mass="59117">MNKKGRKKMFDEEPKSSSRTSWGHGDVLNLVSKVGEHWHEFCSGIRKKKIIWKDVAAAMAQEDFVVSGVECDRKWRNLKIRYMAVLEKQMSGEKSLHRIDYFDKIHSFLKDDPVTLSFLEQRNGQQKCKILVDPKTVNEEDQLDTEDAVMLDWSDRAVQMLLDLILEFKDWFTDRENDWDDTAMWEYAATPGVPNPRPAGHMRPARPFRAARQIISFWSSPSGPLGLVDAARGTLRVGDPCATLSLLFPLNQHPLLPHFQTLSEQMKLEGHQPSTEKCRCKWASLAADFQHHKAEAEATGSVPLWPYYTRVRHVLAQVGMPTPVTKTSRTVIPESGSSKILKRGTKRTRGNVKIKTSLVCKQEVQDVDDTTEEQSEAVAASTGLHKRQEASGRTIPTSTTTSTAKDTFHSGDIREVCQRLENIEENMAICSRLDHLEAQLDASAEQRQTQQQTNVLLGQVLSELSSLRRALSTRYAHKVQSQDPADLSSGITIVQHEKLLVPRSSADCSAHAPVLPTSPTWSCSLA</sequence>
<dbReference type="InterPro" id="IPR044822">
    <property type="entry name" value="Myb_DNA-bind_4"/>
</dbReference>
<feature type="region of interest" description="Disordered" evidence="1">
    <location>
        <begin position="1"/>
        <end position="21"/>
    </location>
</feature>
<organism evidence="3 4">
    <name type="scientific">Chionoecetes opilio</name>
    <name type="common">Atlantic snow crab</name>
    <name type="synonym">Cancer opilio</name>
    <dbReference type="NCBI Taxonomy" id="41210"/>
    <lineage>
        <taxon>Eukaryota</taxon>
        <taxon>Metazoa</taxon>
        <taxon>Ecdysozoa</taxon>
        <taxon>Arthropoda</taxon>
        <taxon>Crustacea</taxon>
        <taxon>Multicrustacea</taxon>
        <taxon>Malacostraca</taxon>
        <taxon>Eumalacostraca</taxon>
        <taxon>Eucarida</taxon>
        <taxon>Decapoda</taxon>
        <taxon>Pleocyemata</taxon>
        <taxon>Brachyura</taxon>
        <taxon>Eubrachyura</taxon>
        <taxon>Majoidea</taxon>
        <taxon>Majidae</taxon>
        <taxon>Chionoecetes</taxon>
    </lineage>
</organism>
<dbReference type="Proteomes" id="UP000770661">
    <property type="component" value="Unassembled WGS sequence"/>
</dbReference>
<dbReference type="PANTHER" id="PTHR47595:SF1">
    <property type="entry name" value="MYB_SANT-LIKE DNA-BINDING DOMAIN-CONTAINING PROTEIN"/>
    <property type="match status" value="1"/>
</dbReference>
<name>A0A8J4YN36_CHIOP</name>
<evidence type="ECO:0000313" key="3">
    <source>
        <dbReference type="EMBL" id="KAG0726021.1"/>
    </source>
</evidence>
<dbReference type="Gene3D" id="1.10.10.60">
    <property type="entry name" value="Homeodomain-like"/>
    <property type="match status" value="1"/>
</dbReference>
<dbReference type="OrthoDB" id="6346437at2759"/>
<feature type="compositionally biased region" description="Low complexity" evidence="1">
    <location>
        <begin position="391"/>
        <end position="405"/>
    </location>
</feature>